<proteinExistence type="predicted"/>
<feature type="compositionally biased region" description="Basic and acidic residues" evidence="1">
    <location>
        <begin position="144"/>
        <end position="153"/>
    </location>
</feature>
<dbReference type="AlphaFoldDB" id="A0A653CPV5"/>
<feature type="region of interest" description="Disordered" evidence="1">
    <location>
        <begin position="41"/>
        <end position="262"/>
    </location>
</feature>
<feature type="compositionally biased region" description="Gly residues" evidence="1">
    <location>
        <begin position="64"/>
        <end position="74"/>
    </location>
</feature>
<accession>A0A653CPV5</accession>
<reference evidence="2 3" key="1">
    <citation type="submission" date="2019-01" db="EMBL/GenBank/DDBJ databases">
        <authorList>
            <person name="Sayadi A."/>
        </authorList>
    </citation>
    <scope>NUCLEOTIDE SEQUENCE [LARGE SCALE GENOMIC DNA]</scope>
</reference>
<keyword evidence="3" id="KW-1185">Reference proteome</keyword>
<evidence type="ECO:0000313" key="2">
    <source>
        <dbReference type="EMBL" id="VEN49699.1"/>
    </source>
</evidence>
<dbReference type="OrthoDB" id="6784258at2759"/>
<sequence length="295" mass="29428">MAAETIAAAFAQDHFCRSPKKKLMPAYSGITLPAVVTLEDPAASWKGPPAGSEPQNFAQNPAGAAGGGGPGQPGGGPPAVPDSPPPSAVPAAAVDPVDREAGLEAVPAAAEVRLPASKDRPSTPVRPPEPPRRPVKPRPTAAQGKDRLPDPPRRSTPPRPLRLNAGGFPPPPPNSAGPPYNGPTGPFGSPSAGGGGGAPFGRPASSGPPFVPSGAAAAPGNHFQHFGPGFGMPPGSPFGPGPPPPGHPMGGPPMEPGPPGHGLMGRQMGGPIAVEQGFVDGVHITLDHTVKIYIY</sequence>
<dbReference type="EMBL" id="CAACVG010008413">
    <property type="protein sequence ID" value="VEN49699.1"/>
    <property type="molecule type" value="Genomic_DNA"/>
</dbReference>
<feature type="non-terminal residue" evidence="2">
    <location>
        <position position="295"/>
    </location>
</feature>
<feature type="compositionally biased region" description="Pro residues" evidence="1">
    <location>
        <begin position="75"/>
        <end position="88"/>
    </location>
</feature>
<evidence type="ECO:0000256" key="1">
    <source>
        <dbReference type="SAM" id="MobiDB-lite"/>
    </source>
</evidence>
<feature type="compositionally biased region" description="Pro residues" evidence="1">
    <location>
        <begin position="234"/>
        <end position="259"/>
    </location>
</feature>
<feature type="compositionally biased region" description="Low complexity" evidence="1">
    <location>
        <begin position="177"/>
        <end position="190"/>
    </location>
</feature>
<organism evidence="2 3">
    <name type="scientific">Callosobruchus maculatus</name>
    <name type="common">Southern cowpea weevil</name>
    <name type="synonym">Pulse bruchid</name>
    <dbReference type="NCBI Taxonomy" id="64391"/>
    <lineage>
        <taxon>Eukaryota</taxon>
        <taxon>Metazoa</taxon>
        <taxon>Ecdysozoa</taxon>
        <taxon>Arthropoda</taxon>
        <taxon>Hexapoda</taxon>
        <taxon>Insecta</taxon>
        <taxon>Pterygota</taxon>
        <taxon>Neoptera</taxon>
        <taxon>Endopterygota</taxon>
        <taxon>Coleoptera</taxon>
        <taxon>Polyphaga</taxon>
        <taxon>Cucujiformia</taxon>
        <taxon>Chrysomeloidea</taxon>
        <taxon>Chrysomelidae</taxon>
        <taxon>Bruchinae</taxon>
        <taxon>Bruchini</taxon>
        <taxon>Callosobruchus</taxon>
    </lineage>
</organism>
<gene>
    <name evidence="2" type="ORF">CALMAC_LOCUS10729</name>
</gene>
<evidence type="ECO:0000313" key="3">
    <source>
        <dbReference type="Proteomes" id="UP000410492"/>
    </source>
</evidence>
<name>A0A653CPV5_CALMS</name>
<dbReference type="Proteomes" id="UP000410492">
    <property type="component" value="Unassembled WGS sequence"/>
</dbReference>
<protein>
    <submittedName>
        <fullName evidence="2">Uncharacterized protein</fullName>
    </submittedName>
</protein>